<dbReference type="CDD" id="cd09913">
    <property type="entry name" value="EHD"/>
    <property type="match status" value="1"/>
</dbReference>
<dbReference type="Pfam" id="PF18150">
    <property type="entry name" value="DUF5600"/>
    <property type="match status" value="1"/>
</dbReference>
<evidence type="ECO:0000313" key="15">
    <source>
        <dbReference type="EMBL" id="CAE0110550.1"/>
    </source>
</evidence>
<evidence type="ECO:0000313" key="16">
    <source>
        <dbReference type="EMBL" id="CAE0110551.1"/>
    </source>
</evidence>
<evidence type="ECO:0000256" key="1">
    <source>
        <dbReference type="ARBA" id="ARBA00004125"/>
    </source>
</evidence>
<keyword evidence="8" id="KW-0106">Calcium</keyword>
<dbReference type="InterPro" id="IPR018247">
    <property type="entry name" value="EF_Hand_1_Ca_BS"/>
</dbReference>
<protein>
    <recommendedName>
        <fullName evidence="17">Calmodulin</fullName>
    </recommendedName>
</protein>
<evidence type="ECO:0000256" key="5">
    <source>
        <dbReference type="ARBA" id="ARBA00022723"/>
    </source>
</evidence>
<dbReference type="InterPro" id="IPR011992">
    <property type="entry name" value="EF-hand-dom_pair"/>
</dbReference>
<evidence type="ECO:0000256" key="2">
    <source>
        <dbReference type="ARBA" id="ARBA00004413"/>
    </source>
</evidence>
<name>A0A6T9E1W8_9EUKA</name>
<accession>A0A6T9E1W8</accession>
<dbReference type="Pfam" id="PF16880">
    <property type="entry name" value="EHD_N"/>
    <property type="match status" value="1"/>
</dbReference>
<evidence type="ECO:0000256" key="10">
    <source>
        <dbReference type="ARBA" id="ARBA00023136"/>
    </source>
</evidence>
<keyword evidence="9" id="KW-0067">ATP-binding</keyword>
<dbReference type="PANTHER" id="PTHR11216:SF31">
    <property type="entry name" value="AT21416P"/>
    <property type="match status" value="1"/>
</dbReference>
<evidence type="ECO:0000259" key="13">
    <source>
        <dbReference type="PROSITE" id="PS50222"/>
    </source>
</evidence>
<feature type="compositionally biased region" description="Pro residues" evidence="11">
    <location>
        <begin position="545"/>
        <end position="561"/>
    </location>
</feature>
<dbReference type="Gene3D" id="1.10.268.20">
    <property type="match status" value="1"/>
</dbReference>
<keyword evidence="3" id="KW-1003">Cell membrane</keyword>
<dbReference type="InterPro" id="IPR030381">
    <property type="entry name" value="G_DYNAMIN_dom"/>
</dbReference>
<feature type="domain" description="EH" evidence="12">
    <location>
        <begin position="472"/>
        <end position="561"/>
    </location>
</feature>
<dbReference type="InterPro" id="IPR031692">
    <property type="entry name" value="EHD_N"/>
</dbReference>
<evidence type="ECO:0000256" key="3">
    <source>
        <dbReference type="ARBA" id="ARBA00022475"/>
    </source>
</evidence>
<keyword evidence="4" id="KW-0597">Phosphoprotein</keyword>
<dbReference type="InterPro" id="IPR002048">
    <property type="entry name" value="EF_hand_dom"/>
</dbReference>
<dbReference type="Pfam" id="PF00350">
    <property type="entry name" value="Dynamin_N"/>
    <property type="match status" value="1"/>
</dbReference>
<comment type="subcellular location">
    <subcellularLocation>
        <location evidence="2">Cell membrane</location>
        <topology evidence="2">Peripheral membrane protein</topology>
        <orientation evidence="2">Cytoplasmic side</orientation>
    </subcellularLocation>
    <subcellularLocation>
        <location evidence="1">Endosome membrane</location>
        <topology evidence="1">Peripheral membrane protein</topology>
        <orientation evidence="1">Cytoplasmic side</orientation>
    </subcellularLocation>
</comment>
<dbReference type="InterPro" id="IPR040990">
    <property type="entry name" value="DUF5600"/>
</dbReference>
<evidence type="ECO:0000256" key="9">
    <source>
        <dbReference type="ARBA" id="ARBA00022840"/>
    </source>
</evidence>
<dbReference type="FunFam" id="3.40.50.300:FF:000147">
    <property type="entry name" value="EH domain-containing protein 1"/>
    <property type="match status" value="1"/>
</dbReference>
<dbReference type="GO" id="GO:0016197">
    <property type="term" value="P:endosomal transport"/>
    <property type="evidence" value="ECO:0007669"/>
    <property type="project" value="TreeGrafter"/>
</dbReference>
<keyword evidence="7" id="KW-0967">Endosome</keyword>
<dbReference type="PROSITE" id="PS00018">
    <property type="entry name" value="EF_HAND_1"/>
    <property type="match status" value="1"/>
</dbReference>
<dbReference type="GO" id="GO:0005509">
    <property type="term" value="F:calcium ion binding"/>
    <property type="evidence" value="ECO:0007669"/>
    <property type="project" value="InterPro"/>
</dbReference>
<dbReference type="InterPro" id="IPR045063">
    <property type="entry name" value="Dynamin_N"/>
</dbReference>
<dbReference type="SUPFAM" id="SSF52540">
    <property type="entry name" value="P-loop containing nucleoside triphosphate hydrolases"/>
    <property type="match status" value="1"/>
</dbReference>
<evidence type="ECO:0000256" key="6">
    <source>
        <dbReference type="ARBA" id="ARBA00022741"/>
    </source>
</evidence>
<dbReference type="AlphaFoldDB" id="A0A6T9E1W8"/>
<dbReference type="InterPro" id="IPR000261">
    <property type="entry name" value="EH_dom"/>
</dbReference>
<evidence type="ECO:0000256" key="7">
    <source>
        <dbReference type="ARBA" id="ARBA00022753"/>
    </source>
</evidence>
<dbReference type="EMBL" id="HBHX01020106">
    <property type="protein sequence ID" value="CAE0110551.1"/>
    <property type="molecule type" value="Transcribed_RNA"/>
</dbReference>
<dbReference type="PROSITE" id="PS50222">
    <property type="entry name" value="EF_HAND_2"/>
    <property type="match status" value="1"/>
</dbReference>
<dbReference type="GO" id="GO:0005525">
    <property type="term" value="F:GTP binding"/>
    <property type="evidence" value="ECO:0007669"/>
    <property type="project" value="InterPro"/>
</dbReference>
<evidence type="ECO:0000256" key="4">
    <source>
        <dbReference type="ARBA" id="ARBA00022553"/>
    </source>
</evidence>
<sequence length="561" mass="62235">MPRKEKEAEVFESVTDGLKQLYVKKLKPVEEAYKFGEFYSPLLTEGDFDAKPMVLLLGQYSVGKTTFIRYLLGRDFPGQHIGPEPTTDRFIAVMHGREDKQTPGNALAVSPNMPFRGLEMFGNGFLSKFMGAQLDSPLLHHVTLIDTPGILSGEKQRIGRSYDFTTVIEWFAARADVILLLFDAHKLDISDEFKNAIEALKGHDDKIRVVLNKADRVDAQQLLRIYGALMWSLGKVIKSPECVRVYIGSFWDQPLQCNQWSRELLELEMRSLLTDLKNVPKNAAVRKVNELVKRVRLAKAHVYIIGHLKKEMPSYWGKDKAQKKLLDGLEDYFLKIHRAASIPVGDFPDVNKFRATMEVHELAKFPKLDMKAMQGMEDVLTSDIPRLMSMFPQEGTNQGTGEQVAASLAHVTPQEKPAAPQLTYQAPPAAPPAAPPPPAYQQNVPTAPPPGPFGSPVDPFGSPAGWAVTPTDKQRYDQVFASLNPVNGLISGGTVRPVLERSGLPVDALRQVWNLSDIDRDGHLDADEFAVAMHLTRDLAGKPGAQPPASLPPDLIPPSKK</sequence>
<dbReference type="Pfam" id="PF12763">
    <property type="entry name" value="EH"/>
    <property type="match status" value="1"/>
</dbReference>
<evidence type="ECO:0000259" key="12">
    <source>
        <dbReference type="PROSITE" id="PS50031"/>
    </source>
</evidence>
<dbReference type="GO" id="GO:0006897">
    <property type="term" value="P:endocytosis"/>
    <property type="evidence" value="ECO:0007669"/>
    <property type="project" value="TreeGrafter"/>
</dbReference>
<evidence type="ECO:0000256" key="8">
    <source>
        <dbReference type="ARBA" id="ARBA00022837"/>
    </source>
</evidence>
<dbReference type="Gene3D" id="3.40.50.300">
    <property type="entry name" value="P-loop containing nucleotide triphosphate hydrolases"/>
    <property type="match status" value="1"/>
</dbReference>
<feature type="domain" description="Dynamin-type G" evidence="14">
    <location>
        <begin position="48"/>
        <end position="280"/>
    </location>
</feature>
<dbReference type="GO" id="GO:0005886">
    <property type="term" value="C:plasma membrane"/>
    <property type="evidence" value="ECO:0007669"/>
    <property type="project" value="UniProtKB-SubCell"/>
</dbReference>
<evidence type="ECO:0000259" key="14">
    <source>
        <dbReference type="PROSITE" id="PS51718"/>
    </source>
</evidence>
<gene>
    <name evidence="15" type="ORF">HERI1096_LOCUS11210</name>
    <name evidence="16" type="ORF">HERI1096_LOCUS11211</name>
</gene>
<feature type="compositionally biased region" description="Low complexity" evidence="11">
    <location>
        <begin position="417"/>
        <end position="427"/>
    </location>
</feature>
<evidence type="ECO:0000256" key="11">
    <source>
        <dbReference type="SAM" id="MobiDB-lite"/>
    </source>
</evidence>
<evidence type="ECO:0008006" key="17">
    <source>
        <dbReference type="Google" id="ProtNLM"/>
    </source>
</evidence>
<keyword evidence="10" id="KW-0472">Membrane</keyword>
<dbReference type="SMART" id="SM00027">
    <property type="entry name" value="EH"/>
    <property type="match status" value="1"/>
</dbReference>
<keyword evidence="5" id="KW-0479">Metal-binding</keyword>
<dbReference type="CDD" id="cd00052">
    <property type="entry name" value="EH"/>
    <property type="match status" value="1"/>
</dbReference>
<dbReference type="EMBL" id="HBHX01020105">
    <property type="protein sequence ID" value="CAE0110550.1"/>
    <property type="molecule type" value="Transcribed_RNA"/>
</dbReference>
<reference evidence="16" key="1">
    <citation type="submission" date="2021-01" db="EMBL/GenBank/DDBJ databases">
        <authorList>
            <person name="Corre E."/>
            <person name="Pelletier E."/>
            <person name="Niang G."/>
            <person name="Scheremetjew M."/>
            <person name="Finn R."/>
            <person name="Kale V."/>
            <person name="Holt S."/>
            <person name="Cochrane G."/>
            <person name="Meng A."/>
            <person name="Brown T."/>
            <person name="Cohen L."/>
        </authorList>
    </citation>
    <scope>NUCLEOTIDE SEQUENCE</scope>
    <source>
        <strain evidence="16">CCMP281</strain>
    </source>
</reference>
<feature type="region of interest" description="Disordered" evidence="11">
    <location>
        <begin position="539"/>
        <end position="561"/>
    </location>
</feature>
<dbReference type="PANTHER" id="PTHR11216">
    <property type="entry name" value="EH DOMAIN"/>
    <property type="match status" value="1"/>
</dbReference>
<dbReference type="GO" id="GO:0005524">
    <property type="term" value="F:ATP binding"/>
    <property type="evidence" value="ECO:0007669"/>
    <property type="project" value="UniProtKB-KW"/>
</dbReference>
<feature type="compositionally biased region" description="Pro residues" evidence="11">
    <location>
        <begin position="428"/>
        <end position="439"/>
    </location>
</feature>
<dbReference type="PROSITE" id="PS51718">
    <property type="entry name" value="G_DYNAMIN_2"/>
    <property type="match status" value="1"/>
</dbReference>
<organism evidence="16">
    <name type="scientific">Haptolina ericina</name>
    <dbReference type="NCBI Taxonomy" id="156174"/>
    <lineage>
        <taxon>Eukaryota</taxon>
        <taxon>Haptista</taxon>
        <taxon>Haptophyta</taxon>
        <taxon>Prymnesiophyceae</taxon>
        <taxon>Prymnesiales</taxon>
        <taxon>Prymnesiaceae</taxon>
        <taxon>Haptolina</taxon>
    </lineage>
</organism>
<dbReference type="GO" id="GO:0010008">
    <property type="term" value="C:endosome membrane"/>
    <property type="evidence" value="ECO:0007669"/>
    <property type="project" value="UniProtKB-SubCell"/>
</dbReference>
<feature type="region of interest" description="Disordered" evidence="11">
    <location>
        <begin position="412"/>
        <end position="450"/>
    </location>
</feature>
<feature type="domain" description="EF-hand" evidence="13">
    <location>
        <begin position="504"/>
        <end position="539"/>
    </location>
</feature>
<proteinExistence type="predicted"/>
<dbReference type="PROSITE" id="PS50031">
    <property type="entry name" value="EH"/>
    <property type="match status" value="1"/>
</dbReference>
<dbReference type="SUPFAM" id="SSF47473">
    <property type="entry name" value="EF-hand"/>
    <property type="match status" value="1"/>
</dbReference>
<keyword evidence="6" id="KW-0547">Nucleotide-binding</keyword>
<dbReference type="InterPro" id="IPR027417">
    <property type="entry name" value="P-loop_NTPase"/>
</dbReference>
<dbReference type="Gene3D" id="1.10.238.10">
    <property type="entry name" value="EF-hand"/>
    <property type="match status" value="1"/>
</dbReference>